<feature type="compositionally biased region" description="Polar residues" evidence="1">
    <location>
        <begin position="2298"/>
        <end position="2321"/>
    </location>
</feature>
<dbReference type="Gene3D" id="3.30.70.1230">
    <property type="entry name" value="Nucleotide cyclase"/>
    <property type="match status" value="3"/>
</dbReference>
<dbReference type="GO" id="GO:0009190">
    <property type="term" value="P:cyclic nucleotide biosynthetic process"/>
    <property type="evidence" value="ECO:0007669"/>
    <property type="project" value="InterPro"/>
</dbReference>
<feature type="region of interest" description="Disordered" evidence="1">
    <location>
        <begin position="2284"/>
        <end position="2439"/>
    </location>
</feature>
<evidence type="ECO:0000313" key="4">
    <source>
        <dbReference type="EMBL" id="KAG2488551.1"/>
    </source>
</evidence>
<feature type="compositionally biased region" description="Low complexity" evidence="1">
    <location>
        <begin position="1338"/>
        <end position="1358"/>
    </location>
</feature>
<comment type="caution">
    <text evidence="4">The sequence shown here is derived from an EMBL/GenBank/DDBJ whole genome shotgun (WGS) entry which is preliminary data.</text>
</comment>
<feature type="region of interest" description="Disordered" evidence="1">
    <location>
        <begin position="909"/>
        <end position="986"/>
    </location>
</feature>
<reference evidence="4" key="1">
    <citation type="journal article" date="2020" name="bioRxiv">
        <title>Comparative genomics of Chlamydomonas.</title>
        <authorList>
            <person name="Craig R.J."/>
            <person name="Hasan A.R."/>
            <person name="Ness R.W."/>
            <person name="Keightley P.D."/>
        </authorList>
    </citation>
    <scope>NUCLEOTIDE SEQUENCE</scope>
    <source>
        <strain evidence="4">CCAP 11/70</strain>
    </source>
</reference>
<feature type="region of interest" description="Disordered" evidence="1">
    <location>
        <begin position="1470"/>
        <end position="1493"/>
    </location>
</feature>
<feature type="domain" description="Guanylate cyclase" evidence="3">
    <location>
        <begin position="519"/>
        <end position="577"/>
    </location>
</feature>
<name>A0A835XR31_9CHLO</name>
<feature type="compositionally biased region" description="Pro residues" evidence="1">
    <location>
        <begin position="813"/>
        <end position="829"/>
    </location>
</feature>
<dbReference type="InterPro" id="IPR006059">
    <property type="entry name" value="SBP"/>
</dbReference>
<feature type="region of interest" description="Disordered" evidence="1">
    <location>
        <begin position="1262"/>
        <end position="1359"/>
    </location>
</feature>
<feature type="region of interest" description="Disordered" evidence="1">
    <location>
        <begin position="805"/>
        <end position="838"/>
    </location>
</feature>
<dbReference type="Gene3D" id="3.40.190.10">
    <property type="entry name" value="Periplasmic binding protein-like II"/>
    <property type="match status" value="2"/>
</dbReference>
<feature type="region of interest" description="Disordered" evidence="1">
    <location>
        <begin position="1842"/>
        <end position="1911"/>
    </location>
</feature>
<organism evidence="4 5">
    <name type="scientific">Edaphochlamys debaryana</name>
    <dbReference type="NCBI Taxonomy" id="47281"/>
    <lineage>
        <taxon>Eukaryota</taxon>
        <taxon>Viridiplantae</taxon>
        <taxon>Chlorophyta</taxon>
        <taxon>core chlorophytes</taxon>
        <taxon>Chlorophyceae</taxon>
        <taxon>CS clade</taxon>
        <taxon>Chlamydomonadales</taxon>
        <taxon>Chlamydomonadales incertae sedis</taxon>
        <taxon>Edaphochlamys</taxon>
    </lineage>
</organism>
<keyword evidence="2" id="KW-0812">Transmembrane</keyword>
<feature type="region of interest" description="Disordered" evidence="1">
    <location>
        <begin position="762"/>
        <end position="789"/>
    </location>
</feature>
<protein>
    <recommendedName>
        <fullName evidence="3">Guanylate cyclase domain-containing protein</fullName>
    </recommendedName>
</protein>
<accession>A0A835XR31</accession>
<feature type="compositionally biased region" description="Low complexity" evidence="1">
    <location>
        <begin position="442"/>
        <end position="464"/>
    </location>
</feature>
<dbReference type="GO" id="GO:0035556">
    <property type="term" value="P:intracellular signal transduction"/>
    <property type="evidence" value="ECO:0007669"/>
    <property type="project" value="InterPro"/>
</dbReference>
<dbReference type="PANTHER" id="PTHR43081:SF1">
    <property type="entry name" value="ADENYLATE CYCLASE, TERMINAL-DIFFERENTIATION SPECIFIC"/>
    <property type="match status" value="1"/>
</dbReference>
<feature type="compositionally biased region" description="Polar residues" evidence="1">
    <location>
        <begin position="909"/>
        <end position="919"/>
    </location>
</feature>
<feature type="region of interest" description="Disordered" evidence="1">
    <location>
        <begin position="2069"/>
        <end position="2088"/>
    </location>
</feature>
<feature type="region of interest" description="Disordered" evidence="1">
    <location>
        <begin position="1743"/>
        <end position="1826"/>
    </location>
</feature>
<feature type="compositionally biased region" description="Gly residues" evidence="1">
    <location>
        <begin position="1755"/>
        <end position="1768"/>
    </location>
</feature>
<feature type="region of interest" description="Disordered" evidence="1">
    <location>
        <begin position="432"/>
        <end position="464"/>
    </location>
</feature>
<dbReference type="InterPro" id="IPR001054">
    <property type="entry name" value="A/G_cyclase"/>
</dbReference>
<dbReference type="PANTHER" id="PTHR43081">
    <property type="entry name" value="ADENYLATE CYCLASE, TERMINAL-DIFFERENTIATION SPECIFIC-RELATED"/>
    <property type="match status" value="1"/>
</dbReference>
<feature type="compositionally biased region" description="Polar residues" evidence="1">
    <location>
        <begin position="2387"/>
        <end position="2405"/>
    </location>
</feature>
<dbReference type="SUPFAM" id="SSF53850">
    <property type="entry name" value="Periplasmic binding protein-like II"/>
    <property type="match status" value="1"/>
</dbReference>
<feature type="transmembrane region" description="Helical" evidence="2">
    <location>
        <begin position="698"/>
        <end position="719"/>
    </location>
</feature>
<keyword evidence="2" id="KW-1133">Transmembrane helix</keyword>
<evidence type="ECO:0000259" key="3">
    <source>
        <dbReference type="PROSITE" id="PS50125"/>
    </source>
</evidence>
<feature type="compositionally biased region" description="Low complexity" evidence="1">
    <location>
        <begin position="2420"/>
        <end position="2434"/>
    </location>
</feature>
<evidence type="ECO:0000313" key="5">
    <source>
        <dbReference type="Proteomes" id="UP000612055"/>
    </source>
</evidence>
<evidence type="ECO:0000256" key="2">
    <source>
        <dbReference type="SAM" id="Phobius"/>
    </source>
</evidence>
<feature type="compositionally biased region" description="Low complexity" evidence="1">
    <location>
        <begin position="2334"/>
        <end position="2352"/>
    </location>
</feature>
<feature type="compositionally biased region" description="Low complexity" evidence="1">
    <location>
        <begin position="766"/>
        <end position="789"/>
    </location>
</feature>
<dbReference type="Proteomes" id="UP000612055">
    <property type="component" value="Unassembled WGS sequence"/>
</dbReference>
<proteinExistence type="predicted"/>
<dbReference type="OrthoDB" id="2021138at2759"/>
<gene>
    <name evidence="4" type="ORF">HYH03_012870</name>
</gene>
<dbReference type="SUPFAM" id="SSF55073">
    <property type="entry name" value="Nucleotide cyclase"/>
    <property type="match status" value="2"/>
</dbReference>
<keyword evidence="2" id="KW-0472">Membrane</keyword>
<dbReference type="InterPro" id="IPR029787">
    <property type="entry name" value="Nucleotide_cyclase"/>
</dbReference>
<sequence>MGDIVERLPTLQDLSALAAHDEGLDWAGLLPAYREVIPLYNARVMGVPVNGMMQLLYYRTDVFEAAGLQPPRTWEEAMAAAARLNGTDLDGDGRANDWGVCMWQVPHCDSLAAPLVAVLASMVQARGRSSGIYFNPETMQGVFDTVAWEAALAIMANLSAYAAPPDAPPEGDPAAHDCFYLPMFGQGRCAMALSLAGQFKRDSLPPGPGGGQSRVRGRIGASPVPGSARVLDWAVNRLVPCTYDTCPFASDYGAASSQQGASGSAGARIMVNHVPYMPGAYCIYMNSGYSLAQRAAAYGLVVNMARTAGSWAVVTSPDHSAGPIRREHLDPAYVSNWLAAGLHPADLDAFLRATRTALASGNLATEPRFAGSGSLMAALRQTALMLQDRTDAVDGPALAALVAESRHIVSQALPPDASARLAASYRASVGYTTRKPPPPPASAAAAPSAATAAGPAPASGSGKGSSAASRAGVVVAVSVAGAVLLALAAAFILRQQRALRRVERRGGRILAPGVGPETTLVITDIQDSTALWEALPAAVMDEAIDLHHACLRRCTTACGGYESATEGDAFILAFHTPQSALLFCLTAQEELPALAWPEPLLQMDGCRPVWLHHAAPAVAPPAAPSPPTAMLHRAATISFDRDTAAPGAAVAALSRPSFAGDCVASTAAQAAGTDPETNTGFRTMGRNLAAVRRGGMRLVSYAVGGTARAASAGVMRFALAAPSVLASPATGSKAAAGGSGALAALMSARQIMTHPNAELEVDASTSHAATAGPGPASATGHGAAAASGSFEPSLLEQGSFRHELDSWTGSLPYPTPPSPPSGLPSPAPTLPALTTPLAAPPPILAAPPLQAPAIGSPASGECVSSRHHRSSQRFMRAEVVPEHGPQYLEAPMSYSRQWALRSSSSQTHVRIESGSSASAVQVACGPPHPAPVSPRDGGSPSDETPGPRPLRQPEMVTMTGLVRQSYCGPRDRPSSGEGPYGSNCRQSSTASIDLALMGLPGASATFARGSQASITGEMLYGTGTAVVNGELPASSASRPIDIVRPQRFAGNRAYGNVDTSTSASIGPGVVLGSSPGGLPANLSTRMGLPDRNSHHSRGSLPNFASMSLPATTAALVARQDQALTPLGPSYSGEVQEGGASPHLRAGSWCGRPGSLHPLARAAERWRRDGAAPEGHQGVLSGSGEDQTPAVTNSTVVCLLRARYAVSEASGLAERSGAAACYVSPSRNEGMVSTGQVRATGAVMDPALMDLMARVAARSQAGGTYTEAGESEQTEEAGMSSEYGPYCRTSELPPKRRAESQPPRRFMSLLSSPLMSTGAPPAKHTPASGASTELGGRETATSTGTGGAASSTGPGPASAFQMHCHRRTTTAKALALAATGGGGRLLLAGLRVRMGVASGVRLESDVTFSSVMQRTHYGGVPMAIAKAVTSAAAGAMVLISAETHALITAGLDSGQAHVLLRFGSAPASTSQALANGTRRGGAEPGDGAGGSGGGGSAALRAGGGSYGSAAMRAVLWYGGVHVLDEHLPLQEVFLAATPAQVPRWALLPAPAAGDKFSRLCPSVLEAPVGRLAVAVVAVSGAATLAATNIGVWKQSAGLLWREAARLCALHGGFLAATRSGTMAAPGSNAPFLFSSPRAYSGSGSRLSLGQGGGSATGGSLLLLTAAFPEASAAVGWAAKLIEYGLRAPWPAALLLHELAEEIFRDDLLAHAAVSPLPTRSTRGSSSVASRALLSVTSPLRGGFFTSRGSRNRSTVGSGGSLGPGLGGAVGTDDGSLRADGPRAGSDVRARSKLSFDAGRALSSYGGGGRSRNGRPGWHSSPQVILPEDLHGCTPEEAQHTLRQNTAPRQAAGTSTTAASPLRPHERGAQQPFSQQPRGRLGRTGCDHTSPPNADVDATLSSGTPSLAGSYAPADSLSRHARLPLVTTPTRRVLIGVGEVEHVLPSAVSSVSGAAVSDTAAGCGSVGAFNGWQDDGATITTEGTGSFATAAAAAKNCLAGPVEPPPEVPEVHRLPSGTGGGDPFVDATCFSPFDSFALSEAPSGLAEVATSPAALTGTTARPLALALSSTPPQITPAAAPAPLGSPGHRELPSGMGTATLLAQCHLRRNGSNPRQPPARLASGSLLPMHPRSPIGGGPLLAPVHSVFRFQAGTELPPRHSICGGVALGSARAAPSLAQPYGLVASREVTDRPASLTVCSPTTNGASSVSDNAGACSTFGADNAVAGGGGSGSDYSVGACSHRGTRTFRHLPSPSVPAERNRTRLEVNPSVIPAALAGHFMEGSGPVIALGRHRGPARGLQHQTSSLSPERSGQSISGQPTFTPARSPVSPGSPGPHQSALRLQLQHAHALQQHSRMQRQCSEIAAAQQPATTGPGADGGADAGLAPPLQWSSRPSFGASSSLGNTPRDSLAGARAPSNLRLSSAAPSGAGAGSEAGTPHASAPAVGLTAFLGGASSPLYAAALAGAAASPAPPAAIAPLRTLTARISAPHHDVRPAAIAASLGCGTTTDMGTGTSGHSSSRTNTPYDTDDGGLVHVITTARAAPAGGGGGSMWHRRDRAVEEEDDGAAEGAAETGEEQGLLPPDMLRFFLCRGLRLRCGVDVGLVAAEVHGVTGAVRYVGPAAQAAAALALAAPVSQALQGLMATC</sequence>
<dbReference type="PROSITE" id="PS50125">
    <property type="entry name" value="GUANYLATE_CYCLASE_2"/>
    <property type="match status" value="1"/>
</dbReference>
<feature type="compositionally biased region" description="Gly residues" evidence="1">
    <location>
        <begin position="1477"/>
        <end position="1493"/>
    </location>
</feature>
<dbReference type="InterPro" id="IPR050697">
    <property type="entry name" value="Adenylyl/Guanylyl_Cyclase_3/4"/>
</dbReference>
<dbReference type="Pfam" id="PF01547">
    <property type="entry name" value="SBP_bac_1"/>
    <property type="match status" value="1"/>
</dbReference>
<feature type="region of interest" description="Disordered" evidence="1">
    <location>
        <begin position="2507"/>
        <end position="2526"/>
    </location>
</feature>
<feature type="compositionally biased region" description="Basic and acidic residues" evidence="1">
    <location>
        <begin position="1773"/>
        <end position="1788"/>
    </location>
</feature>
<evidence type="ECO:0000256" key="1">
    <source>
        <dbReference type="SAM" id="MobiDB-lite"/>
    </source>
</evidence>
<feature type="compositionally biased region" description="Low complexity" evidence="1">
    <location>
        <begin position="2507"/>
        <end position="2522"/>
    </location>
</feature>
<feature type="compositionally biased region" description="Polar residues" evidence="1">
    <location>
        <begin position="1842"/>
        <end position="1857"/>
    </location>
</feature>
<feature type="transmembrane region" description="Helical" evidence="2">
    <location>
        <begin position="471"/>
        <end position="493"/>
    </location>
</feature>
<dbReference type="EMBL" id="JAEHOE010000082">
    <property type="protein sequence ID" value="KAG2488551.1"/>
    <property type="molecule type" value="Genomic_DNA"/>
</dbReference>
<keyword evidence="5" id="KW-1185">Reference proteome</keyword>